<dbReference type="SUPFAM" id="SSF53901">
    <property type="entry name" value="Thiolase-like"/>
    <property type="match status" value="2"/>
</dbReference>
<accession>A0A0R2HHU4</accession>
<evidence type="ECO:0000256" key="16">
    <source>
        <dbReference type="RuleBase" id="RU003694"/>
    </source>
</evidence>
<keyword evidence="9 14" id="KW-0275">Fatty acid biosynthesis</keyword>
<keyword evidence="10 14" id="KW-0012">Acyltransferase</keyword>
<evidence type="ECO:0000256" key="9">
    <source>
        <dbReference type="ARBA" id="ARBA00023160"/>
    </source>
</evidence>
<dbReference type="EMBL" id="JQBL01000018">
    <property type="protein sequence ID" value="KRN49877.1"/>
    <property type="molecule type" value="Genomic_DNA"/>
</dbReference>
<reference evidence="18 19" key="1">
    <citation type="journal article" date="2015" name="Genome Announc.">
        <title>Expanding the biotechnology potential of lactobacilli through comparative genomics of 213 strains and associated genera.</title>
        <authorList>
            <person name="Sun Z."/>
            <person name="Harris H.M."/>
            <person name="McCann A."/>
            <person name="Guo C."/>
            <person name="Argimon S."/>
            <person name="Zhang W."/>
            <person name="Yang X."/>
            <person name="Jeffery I.B."/>
            <person name="Cooney J.C."/>
            <person name="Kagawa T.F."/>
            <person name="Liu W."/>
            <person name="Song Y."/>
            <person name="Salvetti E."/>
            <person name="Wrobel A."/>
            <person name="Rasinkangas P."/>
            <person name="Parkhill J."/>
            <person name="Rea M.C."/>
            <person name="O'Sullivan O."/>
            <person name="Ritari J."/>
            <person name="Douillard F.P."/>
            <person name="Paul Ross R."/>
            <person name="Yang R."/>
            <person name="Briner A.E."/>
            <person name="Felis G.E."/>
            <person name="de Vos W.M."/>
            <person name="Barrangou R."/>
            <person name="Klaenhammer T.R."/>
            <person name="Caufield P.W."/>
            <person name="Cui Y."/>
            <person name="Zhang H."/>
            <person name="O'Toole P.W."/>
        </authorList>
    </citation>
    <scope>NUCLEOTIDE SEQUENCE [LARGE SCALE GENOMIC DNA]</scope>
    <source>
        <strain evidence="18 19">DSM 20405</strain>
    </source>
</reference>
<dbReference type="InterPro" id="IPR016039">
    <property type="entry name" value="Thiolase-like"/>
</dbReference>
<dbReference type="FunFam" id="3.40.47.10:FF:000009">
    <property type="entry name" value="3-oxoacyl-[acyl-carrier-protein] synthase 2"/>
    <property type="match status" value="1"/>
</dbReference>
<organism evidence="18 19">
    <name type="scientific">Kandleria vitulina DSM 20405</name>
    <dbReference type="NCBI Taxonomy" id="1410657"/>
    <lineage>
        <taxon>Bacteria</taxon>
        <taxon>Bacillati</taxon>
        <taxon>Bacillota</taxon>
        <taxon>Erysipelotrichia</taxon>
        <taxon>Erysipelotrichales</taxon>
        <taxon>Coprobacillaceae</taxon>
        <taxon>Kandleria</taxon>
    </lineage>
</organism>
<dbReference type="Proteomes" id="UP000051841">
    <property type="component" value="Unassembled WGS sequence"/>
</dbReference>
<evidence type="ECO:0000256" key="10">
    <source>
        <dbReference type="ARBA" id="ARBA00023315"/>
    </source>
</evidence>
<dbReference type="GO" id="GO:0004315">
    <property type="term" value="F:3-oxoacyl-[acyl-carrier-protein] synthase activity"/>
    <property type="evidence" value="ECO:0007669"/>
    <property type="project" value="UniProtKB-UniRule"/>
</dbReference>
<protein>
    <recommendedName>
        <fullName evidence="4 14">3-oxoacyl-[acyl-carrier-protein] synthase 2</fullName>
        <ecNumber evidence="3 14">2.3.1.179</ecNumber>
    </recommendedName>
</protein>
<dbReference type="Pfam" id="PF02801">
    <property type="entry name" value="Ketoacyl-synt_C"/>
    <property type="match status" value="1"/>
</dbReference>
<evidence type="ECO:0000256" key="6">
    <source>
        <dbReference type="ARBA" id="ARBA00022679"/>
    </source>
</evidence>
<dbReference type="InterPro" id="IPR020841">
    <property type="entry name" value="PKS_Beta-ketoAc_synthase_dom"/>
</dbReference>
<evidence type="ECO:0000256" key="14">
    <source>
        <dbReference type="PIRNR" id="PIRNR000447"/>
    </source>
</evidence>
<dbReference type="Pfam" id="PF00109">
    <property type="entry name" value="ketoacyl-synt"/>
    <property type="match status" value="1"/>
</dbReference>
<comment type="pathway">
    <text evidence="1 14">Lipid metabolism; fatty acid biosynthesis.</text>
</comment>
<gene>
    <name evidence="18" type="ORF">IV49_GL000578</name>
</gene>
<evidence type="ECO:0000256" key="3">
    <source>
        <dbReference type="ARBA" id="ARBA00012356"/>
    </source>
</evidence>
<sequence>MNMKRRVVVTGLGTINAVGHNVEESWKAIREGKNGIAPITHFDTENFKVKMAGEVKDLTVADYIDKKEAKKMDRFIQLGIIAANEAVKDSGLDTNAIDQTRFGVVVSSGIGGLGSIETNFEKGTKRGFDRVSPFFIPMTISNLAAGHIAIMHHAKGLCTCPVTACAGGTNAIGDAFRNIRDGYQDVMIAGGCEASITRLGIGGFTSMKALSESDDASRASIPFDNERNGFVMGEGAGILILEEYEHAKARGAKIYAEMIGYGVSCDAHHITAPAPEGEGGARSMQNALNDAHIKPEDVDYINAHGTSTHLNDLGETQAVKAVFKDHAYKLKMSSTKGNTGHCLGAAGGIEAVFSVKAIEDHFVPPTINYKEKDPECDLDIVPNKGIEEDVHVAMSNSLGFGGHNATIIFKEIDHAA</sequence>
<dbReference type="GO" id="GO:0005829">
    <property type="term" value="C:cytosol"/>
    <property type="evidence" value="ECO:0007669"/>
    <property type="project" value="TreeGrafter"/>
</dbReference>
<dbReference type="PIRSF" id="PIRSF000447">
    <property type="entry name" value="KAS_II"/>
    <property type="match status" value="1"/>
</dbReference>
<evidence type="ECO:0000256" key="11">
    <source>
        <dbReference type="ARBA" id="ARBA00024006"/>
    </source>
</evidence>
<dbReference type="GO" id="GO:0006633">
    <property type="term" value="P:fatty acid biosynthetic process"/>
    <property type="evidence" value="ECO:0007669"/>
    <property type="project" value="UniProtKB-UniRule"/>
</dbReference>
<feature type="domain" description="Ketosynthase family 3 (KS3)" evidence="17">
    <location>
        <begin position="4"/>
        <end position="411"/>
    </location>
</feature>
<evidence type="ECO:0000259" key="17">
    <source>
        <dbReference type="PROSITE" id="PS52004"/>
    </source>
</evidence>
<evidence type="ECO:0000256" key="8">
    <source>
        <dbReference type="ARBA" id="ARBA00023098"/>
    </source>
</evidence>
<evidence type="ECO:0000256" key="4">
    <source>
        <dbReference type="ARBA" id="ARBA00014657"/>
    </source>
</evidence>
<dbReference type="InterPro" id="IPR017568">
    <property type="entry name" value="3-oxoacyl-ACP_synth-2"/>
</dbReference>
<dbReference type="InterPro" id="IPR000794">
    <property type="entry name" value="Beta-ketoacyl_synthase"/>
</dbReference>
<dbReference type="CDD" id="cd00834">
    <property type="entry name" value="KAS_I_II"/>
    <property type="match status" value="1"/>
</dbReference>
<keyword evidence="19" id="KW-1185">Reference proteome</keyword>
<proteinExistence type="inferred from homology"/>
<dbReference type="NCBIfam" id="NF005589">
    <property type="entry name" value="PRK07314.1"/>
    <property type="match status" value="1"/>
</dbReference>
<dbReference type="Gene3D" id="3.40.47.10">
    <property type="match status" value="1"/>
</dbReference>
<evidence type="ECO:0000313" key="19">
    <source>
        <dbReference type="Proteomes" id="UP000051841"/>
    </source>
</evidence>
<evidence type="ECO:0000313" key="18">
    <source>
        <dbReference type="EMBL" id="KRN49877.1"/>
    </source>
</evidence>
<evidence type="ECO:0000256" key="13">
    <source>
        <dbReference type="ARBA" id="ARBA00047659"/>
    </source>
</evidence>
<dbReference type="AlphaFoldDB" id="A0A0R2HHU4"/>
<dbReference type="NCBIfam" id="TIGR03150">
    <property type="entry name" value="fabF"/>
    <property type="match status" value="1"/>
</dbReference>
<dbReference type="PROSITE" id="PS52004">
    <property type="entry name" value="KS3_2"/>
    <property type="match status" value="1"/>
</dbReference>
<dbReference type="InterPro" id="IPR014030">
    <property type="entry name" value="Ketoacyl_synth_N"/>
</dbReference>
<keyword evidence="8" id="KW-0443">Lipid metabolism</keyword>
<dbReference type="PANTHER" id="PTHR11712:SF336">
    <property type="entry name" value="3-OXOACYL-[ACYL-CARRIER-PROTEIN] SYNTHASE, MITOCHONDRIAL"/>
    <property type="match status" value="1"/>
</dbReference>
<keyword evidence="6 14" id="KW-0808">Transferase</keyword>
<evidence type="ECO:0000256" key="1">
    <source>
        <dbReference type="ARBA" id="ARBA00005194"/>
    </source>
</evidence>
<keyword evidence="7" id="KW-0276">Fatty acid metabolism</keyword>
<keyword evidence="5 14" id="KW-0444">Lipid biosynthesis</keyword>
<comment type="catalytic activity">
    <reaction evidence="12 14">
        <text>(9Z)-hexadecenoyl-[ACP] + malonyl-[ACP] + H(+) = 3-oxo-(11Z)-octadecenoyl-[ACP] + holo-[ACP] + CO2</text>
        <dbReference type="Rhea" id="RHEA:55040"/>
        <dbReference type="Rhea" id="RHEA-COMP:9623"/>
        <dbReference type="Rhea" id="RHEA-COMP:9685"/>
        <dbReference type="Rhea" id="RHEA-COMP:10800"/>
        <dbReference type="Rhea" id="RHEA-COMP:14074"/>
        <dbReference type="ChEBI" id="CHEBI:15378"/>
        <dbReference type="ChEBI" id="CHEBI:16526"/>
        <dbReference type="ChEBI" id="CHEBI:64479"/>
        <dbReference type="ChEBI" id="CHEBI:78449"/>
        <dbReference type="ChEBI" id="CHEBI:83989"/>
        <dbReference type="ChEBI" id="CHEBI:138538"/>
        <dbReference type="EC" id="2.3.1.179"/>
    </reaction>
</comment>
<dbReference type="UniPathway" id="UPA00094"/>
<dbReference type="PANTHER" id="PTHR11712">
    <property type="entry name" value="POLYKETIDE SYNTHASE-RELATED"/>
    <property type="match status" value="1"/>
</dbReference>
<evidence type="ECO:0000256" key="12">
    <source>
        <dbReference type="ARBA" id="ARBA00047318"/>
    </source>
</evidence>
<comment type="similarity">
    <text evidence="2 14 16">Belongs to the thiolase-like superfamily. Beta-ketoacyl-ACP synthases family.</text>
</comment>
<dbReference type="EC" id="2.3.1.179" evidence="3 14"/>
<comment type="caution">
    <text evidence="18">The sequence shown here is derived from an EMBL/GenBank/DDBJ whole genome shotgun (WGS) entry which is preliminary data.</text>
</comment>
<evidence type="ECO:0000256" key="7">
    <source>
        <dbReference type="ARBA" id="ARBA00022832"/>
    </source>
</evidence>
<dbReference type="SMART" id="SM00825">
    <property type="entry name" value="PKS_KS"/>
    <property type="match status" value="1"/>
</dbReference>
<comment type="function">
    <text evidence="11 14">Involved in the type II fatty acid elongation cycle. Catalyzes the elongation of a wide range of acyl-ACP by the addition of two carbons from malonyl-ACP to an acyl acceptor. Can efficiently catalyze the conversion of palmitoleoyl-ACP (cis-hexadec-9-enoyl-ACP) to cis-vaccenoyl-ACP (cis-octadec-11-enoyl-ACP), an essential step in the thermal regulation of fatty acid composition.</text>
</comment>
<evidence type="ECO:0000256" key="15">
    <source>
        <dbReference type="PIRSR" id="PIRSR000447-1"/>
    </source>
</evidence>
<dbReference type="InterPro" id="IPR014031">
    <property type="entry name" value="Ketoacyl_synth_C"/>
</dbReference>
<comment type="catalytic activity">
    <reaction evidence="13 14">
        <text>a fatty acyl-[ACP] + malonyl-[ACP] + H(+) = a 3-oxoacyl-[ACP] + holo-[ACP] + CO2</text>
        <dbReference type="Rhea" id="RHEA:22836"/>
        <dbReference type="Rhea" id="RHEA-COMP:9623"/>
        <dbReference type="Rhea" id="RHEA-COMP:9685"/>
        <dbReference type="Rhea" id="RHEA-COMP:9916"/>
        <dbReference type="Rhea" id="RHEA-COMP:14125"/>
        <dbReference type="ChEBI" id="CHEBI:15378"/>
        <dbReference type="ChEBI" id="CHEBI:16526"/>
        <dbReference type="ChEBI" id="CHEBI:64479"/>
        <dbReference type="ChEBI" id="CHEBI:78449"/>
        <dbReference type="ChEBI" id="CHEBI:78776"/>
        <dbReference type="ChEBI" id="CHEBI:138651"/>
    </reaction>
</comment>
<evidence type="ECO:0000256" key="5">
    <source>
        <dbReference type="ARBA" id="ARBA00022516"/>
    </source>
</evidence>
<dbReference type="PATRIC" id="fig|1410657.5.peg.603"/>
<feature type="active site" description="For beta-ketoacyl synthase activity" evidence="15">
    <location>
        <position position="165"/>
    </location>
</feature>
<evidence type="ECO:0000256" key="2">
    <source>
        <dbReference type="ARBA" id="ARBA00008467"/>
    </source>
</evidence>
<name>A0A0R2HHU4_9FIRM</name>